<dbReference type="Proteomes" id="UP000515121">
    <property type="component" value="Unplaced"/>
</dbReference>
<dbReference type="Pfam" id="PF05055">
    <property type="entry name" value="DUF677"/>
    <property type="match status" value="1"/>
</dbReference>
<keyword evidence="3 7" id="KW-0812">Transmembrane</keyword>
<dbReference type="RefSeq" id="XP_022750424.1">
    <property type="nucleotide sequence ID" value="XM_022894689.1"/>
</dbReference>
<evidence type="ECO:0000256" key="2">
    <source>
        <dbReference type="ARBA" id="ARBA00009074"/>
    </source>
</evidence>
<dbReference type="PANTHER" id="PTHR31113:SF5">
    <property type="entry name" value="OS04G0405700 PROTEIN"/>
    <property type="match status" value="1"/>
</dbReference>
<evidence type="ECO:0000313" key="8">
    <source>
        <dbReference type="Proteomes" id="UP000515121"/>
    </source>
</evidence>
<dbReference type="OrthoDB" id="1932397at2759"/>
<evidence type="ECO:0000256" key="4">
    <source>
        <dbReference type="ARBA" id="ARBA00022989"/>
    </source>
</evidence>
<name>A0A6P5ZC94_DURZI</name>
<sequence length="406" mass="45422">MQCLSFNFKSSPSSPSAAHPTSPQTQTQSIGYNSCPPLSQGNSTDGTPRSSATQLSPTFNLTREYTLAVQTNSCIGIRSRIEELLQVENVIENGDMDNHQLCSSQVLQPNRDCVRQALSHSNPKATLTRLVSTYFDHSENITTLCLSLFQCLRRARALYAPINDLLQEFPYDLNSINQSQCNWAFDVFSQFDSLENPFPCPDSHNFNELRRSFSQLKEQLDHRLFKSLSRDRFLHRATTGSAICLIGTVVGVVVSAVVISTHALAAIVGLVATPLCPVYVPSYLKRKQLGHMAQLKAAVMGTFAHKEDLDTIVCLVDWLYSAVEGDMQLIRFGLERGREIFPIHEVVKHLRNNHIKFFDRLEELEQQMCLCFSAVNEYRAKLLDQIEGIILARKASCCALCGNGNL</sequence>
<dbReference type="PANTHER" id="PTHR31113">
    <property type="entry name" value="UPF0496 PROTEIN 3-RELATED"/>
    <property type="match status" value="1"/>
</dbReference>
<evidence type="ECO:0000256" key="5">
    <source>
        <dbReference type="ARBA" id="ARBA00023136"/>
    </source>
</evidence>
<feature type="compositionally biased region" description="Polar residues" evidence="6">
    <location>
        <begin position="24"/>
        <end position="56"/>
    </location>
</feature>
<gene>
    <name evidence="9" type="primary">LOC111299477</name>
</gene>
<dbReference type="KEGG" id="dzi:111299477"/>
<keyword evidence="5 7" id="KW-0472">Membrane</keyword>
<comment type="subcellular location">
    <subcellularLocation>
        <location evidence="1">Membrane</location>
    </subcellularLocation>
</comment>
<evidence type="ECO:0000256" key="6">
    <source>
        <dbReference type="SAM" id="MobiDB-lite"/>
    </source>
</evidence>
<feature type="compositionally biased region" description="Low complexity" evidence="6">
    <location>
        <begin position="10"/>
        <end position="23"/>
    </location>
</feature>
<comment type="similarity">
    <text evidence="2">Belongs to the UPF0496 family.</text>
</comment>
<feature type="region of interest" description="Disordered" evidence="6">
    <location>
        <begin position="1"/>
        <end position="56"/>
    </location>
</feature>
<dbReference type="GO" id="GO:0016020">
    <property type="term" value="C:membrane"/>
    <property type="evidence" value="ECO:0007669"/>
    <property type="project" value="UniProtKB-SubCell"/>
</dbReference>
<keyword evidence="4 7" id="KW-1133">Transmembrane helix</keyword>
<accession>A0A6P5ZC94</accession>
<evidence type="ECO:0000256" key="7">
    <source>
        <dbReference type="SAM" id="Phobius"/>
    </source>
</evidence>
<feature type="transmembrane region" description="Helical" evidence="7">
    <location>
        <begin position="233"/>
        <end position="257"/>
    </location>
</feature>
<dbReference type="AlphaFoldDB" id="A0A6P5ZC94"/>
<keyword evidence="8" id="KW-1185">Reference proteome</keyword>
<dbReference type="InterPro" id="IPR007749">
    <property type="entry name" value="DUF677"/>
</dbReference>
<organism evidence="8 9">
    <name type="scientific">Durio zibethinus</name>
    <name type="common">Durian</name>
    <dbReference type="NCBI Taxonomy" id="66656"/>
    <lineage>
        <taxon>Eukaryota</taxon>
        <taxon>Viridiplantae</taxon>
        <taxon>Streptophyta</taxon>
        <taxon>Embryophyta</taxon>
        <taxon>Tracheophyta</taxon>
        <taxon>Spermatophyta</taxon>
        <taxon>Magnoliopsida</taxon>
        <taxon>eudicotyledons</taxon>
        <taxon>Gunneridae</taxon>
        <taxon>Pentapetalae</taxon>
        <taxon>rosids</taxon>
        <taxon>malvids</taxon>
        <taxon>Malvales</taxon>
        <taxon>Malvaceae</taxon>
        <taxon>Helicteroideae</taxon>
        <taxon>Durio</taxon>
    </lineage>
</organism>
<protein>
    <submittedName>
        <fullName evidence="9">UPF0496 protein At3g19330-like isoform X1</fullName>
    </submittedName>
</protein>
<reference evidence="9" key="1">
    <citation type="submission" date="2025-08" db="UniProtKB">
        <authorList>
            <consortium name="RefSeq"/>
        </authorList>
    </citation>
    <scope>IDENTIFICATION</scope>
    <source>
        <tissue evidence="9">Fruit stalk</tissue>
    </source>
</reference>
<evidence type="ECO:0000313" key="9">
    <source>
        <dbReference type="RefSeq" id="XP_022750424.1"/>
    </source>
</evidence>
<evidence type="ECO:0000256" key="1">
    <source>
        <dbReference type="ARBA" id="ARBA00004370"/>
    </source>
</evidence>
<evidence type="ECO:0000256" key="3">
    <source>
        <dbReference type="ARBA" id="ARBA00022692"/>
    </source>
</evidence>
<feature type="transmembrane region" description="Helical" evidence="7">
    <location>
        <begin position="263"/>
        <end position="284"/>
    </location>
</feature>
<dbReference type="GeneID" id="111299477"/>
<proteinExistence type="inferred from homology"/>